<dbReference type="RefSeq" id="WP_345576074.1">
    <property type="nucleotide sequence ID" value="NZ_BAABDQ010000048.1"/>
</dbReference>
<gene>
    <name evidence="2" type="ORF">GCM10022419_115980</name>
</gene>
<comment type="caution">
    <text evidence="2">The sequence shown here is derived from an EMBL/GenBank/DDBJ whole genome shotgun (WGS) entry which is preliminary data.</text>
</comment>
<sequence length="282" mass="30868">MRHLTAMMGTYPKTEPLKSGGLSSPHVKLDFADVDVAQKAFKDVVRKLRYDVAELALMTFLVAYEHGKPYVLLPFVMNGGFHHKSILCRAGSGLTPGDLAGRAVAMRSYAQTTPTWVRGILSDEYGVRVQDVGWLAQEGAHVEEYHDPAWVSRIDSGLGLEALLLAGDVDAIVAGGGLSGDPGIRPLIPDPQRAASQWHARTGAVPINHMVAIRKEIAESDGDAVREVFRLLCEIRDDKPAGFEEIRPSLEMGIRFAHEQGLISRRYAAEELYGNVINVLET</sequence>
<dbReference type="SUPFAM" id="SSF53850">
    <property type="entry name" value="Periplasmic binding protein-like II"/>
    <property type="match status" value="1"/>
</dbReference>
<name>A0ABP6ZLP7_9ACTN</name>
<dbReference type="EMBL" id="BAABDQ010000048">
    <property type="protein sequence ID" value="GAA3611824.1"/>
    <property type="molecule type" value="Genomic_DNA"/>
</dbReference>
<evidence type="ECO:0000256" key="1">
    <source>
        <dbReference type="SAM" id="MobiDB-lite"/>
    </source>
</evidence>
<proteinExistence type="predicted"/>
<feature type="region of interest" description="Disordered" evidence="1">
    <location>
        <begin position="1"/>
        <end position="21"/>
    </location>
</feature>
<accession>A0ABP6ZLP7</accession>
<reference evidence="3" key="1">
    <citation type="journal article" date="2019" name="Int. J. Syst. Evol. Microbiol.">
        <title>The Global Catalogue of Microorganisms (GCM) 10K type strain sequencing project: providing services to taxonomists for standard genome sequencing and annotation.</title>
        <authorList>
            <consortium name="The Broad Institute Genomics Platform"/>
            <consortium name="The Broad Institute Genome Sequencing Center for Infectious Disease"/>
            <person name="Wu L."/>
            <person name="Ma J."/>
        </authorList>
    </citation>
    <scope>NUCLEOTIDE SEQUENCE [LARGE SCALE GENOMIC DNA]</scope>
    <source>
        <strain evidence="3">JCM 17326</strain>
    </source>
</reference>
<dbReference type="Proteomes" id="UP001500630">
    <property type="component" value="Unassembled WGS sequence"/>
</dbReference>
<evidence type="ECO:0000313" key="3">
    <source>
        <dbReference type="Proteomes" id="UP001500630"/>
    </source>
</evidence>
<keyword evidence="3" id="KW-1185">Reference proteome</keyword>
<evidence type="ECO:0000313" key="2">
    <source>
        <dbReference type="EMBL" id="GAA3611824.1"/>
    </source>
</evidence>
<organism evidence="2 3">
    <name type="scientific">Nonomuraea rosea</name>
    <dbReference type="NCBI Taxonomy" id="638574"/>
    <lineage>
        <taxon>Bacteria</taxon>
        <taxon>Bacillati</taxon>
        <taxon>Actinomycetota</taxon>
        <taxon>Actinomycetes</taxon>
        <taxon>Streptosporangiales</taxon>
        <taxon>Streptosporangiaceae</taxon>
        <taxon>Nonomuraea</taxon>
    </lineage>
</organism>
<protein>
    <submittedName>
        <fullName evidence="2">ABC transporter substrate-binding protein</fullName>
    </submittedName>
</protein>